<comment type="similarity">
    <text evidence="2">Belongs to the beta-catenin family.</text>
</comment>
<feature type="compositionally biased region" description="Polar residues" evidence="7">
    <location>
        <begin position="254"/>
        <end position="268"/>
    </location>
</feature>
<evidence type="ECO:0000256" key="2">
    <source>
        <dbReference type="ARBA" id="ARBA00005462"/>
    </source>
</evidence>
<dbReference type="GeneTree" id="ENSGT00940000156735"/>
<evidence type="ECO:0000256" key="4">
    <source>
        <dbReference type="ARBA" id="ARBA00022889"/>
    </source>
</evidence>
<evidence type="ECO:0000256" key="7">
    <source>
        <dbReference type="SAM" id="MobiDB-lite"/>
    </source>
</evidence>
<keyword evidence="3" id="KW-0677">Repeat</keyword>
<feature type="repeat" description="ARM" evidence="6">
    <location>
        <begin position="634"/>
        <end position="665"/>
    </location>
</feature>
<reference evidence="9" key="1">
    <citation type="submission" date="2018-06" db="EMBL/GenBank/DDBJ databases">
        <title>Genome assembly of Danube salmon.</title>
        <authorList>
            <person name="Macqueen D.J."/>
            <person name="Gundappa M.K."/>
        </authorList>
    </citation>
    <scope>NUCLEOTIDE SEQUENCE [LARGE SCALE GENOMIC DNA]</scope>
</reference>
<evidence type="ECO:0000256" key="6">
    <source>
        <dbReference type="PROSITE-ProRule" id="PRU00259"/>
    </source>
</evidence>
<keyword evidence="5" id="KW-0965">Cell junction</keyword>
<protein>
    <submittedName>
        <fullName evidence="8">Plakophilin 1</fullName>
    </submittedName>
</protein>
<evidence type="ECO:0000256" key="5">
    <source>
        <dbReference type="ARBA" id="ARBA00022949"/>
    </source>
</evidence>
<dbReference type="STRING" id="62062.ENSHHUP00000058932"/>
<dbReference type="GO" id="GO:0098609">
    <property type="term" value="P:cell-cell adhesion"/>
    <property type="evidence" value="ECO:0007669"/>
    <property type="project" value="InterPro"/>
</dbReference>
<dbReference type="SMART" id="SM00185">
    <property type="entry name" value="ARM"/>
    <property type="match status" value="6"/>
</dbReference>
<dbReference type="GO" id="GO:0005634">
    <property type="term" value="C:nucleus"/>
    <property type="evidence" value="ECO:0007669"/>
    <property type="project" value="TreeGrafter"/>
</dbReference>
<dbReference type="InterPro" id="IPR028435">
    <property type="entry name" value="Plakophilin/d_Catenin"/>
</dbReference>
<accession>A0A4W5P6C3</accession>
<dbReference type="PROSITE" id="PS50176">
    <property type="entry name" value="ARM_REPEAT"/>
    <property type="match status" value="2"/>
</dbReference>
<keyword evidence="4" id="KW-0130">Cell adhesion</keyword>
<feature type="region of interest" description="Disordered" evidence="7">
    <location>
        <begin position="254"/>
        <end position="275"/>
    </location>
</feature>
<evidence type="ECO:0000256" key="1">
    <source>
        <dbReference type="ARBA" id="ARBA00004282"/>
    </source>
</evidence>
<dbReference type="PANTHER" id="PTHR10372:SF3">
    <property type="entry name" value="PLAKOPHILIN-1"/>
    <property type="match status" value="1"/>
</dbReference>
<feature type="compositionally biased region" description="Polar residues" evidence="7">
    <location>
        <begin position="155"/>
        <end position="170"/>
    </location>
</feature>
<dbReference type="Pfam" id="PF00514">
    <property type="entry name" value="Arm"/>
    <property type="match status" value="3"/>
</dbReference>
<dbReference type="GO" id="GO:0005737">
    <property type="term" value="C:cytoplasm"/>
    <property type="evidence" value="ECO:0007669"/>
    <property type="project" value="TreeGrafter"/>
</dbReference>
<dbReference type="Proteomes" id="UP000314982">
    <property type="component" value="Unassembled WGS sequence"/>
</dbReference>
<evidence type="ECO:0000256" key="3">
    <source>
        <dbReference type="ARBA" id="ARBA00022737"/>
    </source>
</evidence>
<dbReference type="GO" id="GO:0005912">
    <property type="term" value="C:adherens junction"/>
    <property type="evidence" value="ECO:0007669"/>
    <property type="project" value="TreeGrafter"/>
</dbReference>
<dbReference type="SUPFAM" id="SSF48371">
    <property type="entry name" value="ARM repeat"/>
    <property type="match status" value="1"/>
</dbReference>
<dbReference type="Gene3D" id="1.25.10.10">
    <property type="entry name" value="Leucine-rich Repeat Variant"/>
    <property type="match status" value="1"/>
</dbReference>
<evidence type="ECO:0000313" key="9">
    <source>
        <dbReference type="Proteomes" id="UP000314982"/>
    </source>
</evidence>
<feature type="region of interest" description="Disordered" evidence="7">
    <location>
        <begin position="87"/>
        <end position="107"/>
    </location>
</feature>
<name>A0A4W5P6C3_9TELE</name>
<dbReference type="InterPro" id="IPR011989">
    <property type="entry name" value="ARM-like"/>
</dbReference>
<dbReference type="Ensembl" id="ENSHHUT00000060946.1">
    <property type="protein sequence ID" value="ENSHHUP00000058932.1"/>
    <property type="gene ID" value="ENSHHUG00000035044.1"/>
</dbReference>
<feature type="compositionally biased region" description="Low complexity" evidence="7">
    <location>
        <begin position="98"/>
        <end position="107"/>
    </location>
</feature>
<dbReference type="InterPro" id="IPR000225">
    <property type="entry name" value="Armadillo"/>
</dbReference>
<keyword evidence="9" id="KW-1185">Reference proteome</keyword>
<organism evidence="8 9">
    <name type="scientific">Hucho hucho</name>
    <name type="common">huchen</name>
    <dbReference type="NCBI Taxonomy" id="62062"/>
    <lineage>
        <taxon>Eukaryota</taxon>
        <taxon>Metazoa</taxon>
        <taxon>Chordata</taxon>
        <taxon>Craniata</taxon>
        <taxon>Vertebrata</taxon>
        <taxon>Euteleostomi</taxon>
        <taxon>Actinopterygii</taxon>
        <taxon>Neopterygii</taxon>
        <taxon>Teleostei</taxon>
        <taxon>Protacanthopterygii</taxon>
        <taxon>Salmoniformes</taxon>
        <taxon>Salmonidae</taxon>
        <taxon>Salmoninae</taxon>
        <taxon>Hucho</taxon>
    </lineage>
</organism>
<feature type="repeat" description="ARM" evidence="6">
    <location>
        <begin position="346"/>
        <end position="388"/>
    </location>
</feature>
<sequence length="786" mass="86036">MGVVHCSGQGKVHCILDCTHKRHLNRPRYGLSHFSNYSWKRTFMMTMDPLKSAMSIGNVDETSLALPSDTKLRSKQQRVLDQVQTIKRGKSKYSRNGSVSSPTTSPTSPVYINIFSDSHKSPTSLNGGALFNGTNGLSRTLSYEKSTNRRVLASKESTVQRKLSSSSQWERQFPLSPTIGKRNSSRSVPDMAPFPTTTQQQQLQSSAPARQFQPNRSSFFLTERNSSQVISNGNSSSQVAVKGNGVRNSQLIGTRQTKSSGQITSSQGRIERAPSNLSVAQSKISGIKSKSEAGINGNGQIADITMKEAVEYLSSGDENYQLCGASFIQHATYSEDKAKQEVLRLKGIPPLVNLLRCPSPQVQQTASATLRNLAFKDADNKEEVQRCGGITEALALLRDTDSTETQKQLTGLLWNLSSADSLKPELVRSALPVLTETVVIPYTGEETNNNQDPEVFYHATACLRNLSCATQGNRQAMRNCRGLVDSLVSYVQRCVAAERPDDKSVENCVCVLHNLSFQLESEAPALFSRITALARTPSRANTPSETGPIGCFSPQSSKVQEQESHFDYPVMEEQNPKGAGWLFHSKTMQSYLSLLGSSQREDTLEACSGALQNLTAYHGIVSSVMSQSIVQKLNGLPHISHLLQSSNPSLQKTAVSLVGNLAKNQRLQSTMARQTLPALVGILSSWTKEETECDDTLAMACQTSHSLLMKEPELGKPLLTNKLVKSVNDLSKNRDFPKASKAAGVLLYSLWSEKDVQSFLKKQGMNKGSFVNDITSAAHRSVQVIE</sequence>
<proteinExistence type="inferred from homology"/>
<comment type="subcellular location">
    <subcellularLocation>
        <location evidence="1">Cell junction</location>
    </subcellularLocation>
</comment>
<reference evidence="8" key="2">
    <citation type="submission" date="2025-08" db="UniProtKB">
        <authorList>
            <consortium name="Ensembl"/>
        </authorList>
    </citation>
    <scope>IDENTIFICATION</scope>
</reference>
<dbReference type="PANTHER" id="PTHR10372">
    <property type="entry name" value="PLAKOPHILLIN-RELATED"/>
    <property type="match status" value="1"/>
</dbReference>
<dbReference type="InterPro" id="IPR016024">
    <property type="entry name" value="ARM-type_fold"/>
</dbReference>
<feature type="region of interest" description="Disordered" evidence="7">
    <location>
        <begin position="153"/>
        <end position="212"/>
    </location>
</feature>
<evidence type="ECO:0000313" key="8">
    <source>
        <dbReference type="Ensembl" id="ENSHHUP00000058932.1"/>
    </source>
</evidence>
<reference evidence="8" key="3">
    <citation type="submission" date="2025-09" db="UniProtKB">
        <authorList>
            <consortium name="Ensembl"/>
        </authorList>
    </citation>
    <scope>IDENTIFICATION</scope>
</reference>
<dbReference type="GO" id="GO:0005886">
    <property type="term" value="C:plasma membrane"/>
    <property type="evidence" value="ECO:0007669"/>
    <property type="project" value="TreeGrafter"/>
</dbReference>
<dbReference type="AlphaFoldDB" id="A0A4W5P6C3"/>